<feature type="region of interest" description="Disordered" evidence="1">
    <location>
        <begin position="106"/>
        <end position="136"/>
    </location>
</feature>
<reference evidence="2 3" key="1">
    <citation type="submission" date="2015-03" db="EMBL/GenBank/DDBJ databases">
        <title>Genomics and transcriptomics of the oil-accumulating basidiomycete yeast T. oleaginosus allow insights into substrate utilization and the diverse evolutionary trajectories of mating systems in fungi.</title>
        <authorList>
            <consortium name="DOE Joint Genome Institute"/>
            <person name="Kourist R."/>
            <person name="Kracht O."/>
            <person name="Bracharz F."/>
            <person name="Lipzen A."/>
            <person name="Nolan M."/>
            <person name="Ohm R."/>
            <person name="Grigoriev I."/>
            <person name="Sun S."/>
            <person name="Heitman J."/>
            <person name="Bruck T."/>
            <person name="Nowrousian M."/>
        </authorList>
    </citation>
    <scope>NUCLEOTIDE SEQUENCE [LARGE SCALE GENOMIC DNA]</scope>
    <source>
        <strain evidence="2 3">IBC0246</strain>
    </source>
</reference>
<protein>
    <submittedName>
        <fullName evidence="2">Uncharacterized protein</fullName>
    </submittedName>
</protein>
<gene>
    <name evidence="2" type="ORF">CC85DRAFT_63786</name>
</gene>
<dbReference type="GeneID" id="28987919"/>
<dbReference type="AlphaFoldDB" id="A0A0J0XPY8"/>
<feature type="compositionally biased region" description="Low complexity" evidence="1">
    <location>
        <begin position="108"/>
        <end position="117"/>
    </location>
</feature>
<evidence type="ECO:0000313" key="3">
    <source>
        <dbReference type="Proteomes" id="UP000053611"/>
    </source>
</evidence>
<dbReference type="EMBL" id="KQ087197">
    <property type="protein sequence ID" value="KLT43175.1"/>
    <property type="molecule type" value="Genomic_DNA"/>
</dbReference>
<proteinExistence type="predicted"/>
<name>A0A0J0XPY8_9TREE</name>
<accession>A0A0J0XPY8</accession>
<dbReference type="Proteomes" id="UP000053611">
    <property type="component" value="Unassembled WGS sequence"/>
</dbReference>
<dbReference type="RefSeq" id="XP_018279666.1">
    <property type="nucleotide sequence ID" value="XM_018427316.1"/>
</dbReference>
<evidence type="ECO:0000256" key="1">
    <source>
        <dbReference type="SAM" id="MobiDB-lite"/>
    </source>
</evidence>
<evidence type="ECO:0000313" key="2">
    <source>
        <dbReference type="EMBL" id="KLT43175.1"/>
    </source>
</evidence>
<sequence>MIDSAYYPHLVEGIMDAAPHEALLAFRASCKHYKQRADARLFTRVCLLPRAEAGMWGYLFGSLCAMPTSVACSSISPTESRHAGVIGFHPLPAAISHVATPSFSAEESGLPTLSSSPTPTPPASRPVTPSTTVYSRLPLGPPSAHDNLCLTRVLDLPPDDAPRGDALQPLLWRLEQGRPLLEIVRNHGSRLPRCILPRAHTFVDFAIPWNTYLLRLGSSMFPPGTQRAVLHAGGTMHPNAVEGSLGTVLAAMTRCEMPRSVKSAVVVVGMCEVGAETIVQQGLLLYELAQQVMIGTFTLEIVGIECALKIPLVDSDGRDITSQIAHRLAPFVNGSTCAEVTDVLSCITHTPMESWMGRAGVTSRLECRFDV</sequence>
<organism evidence="2 3">
    <name type="scientific">Cutaneotrichosporon oleaginosum</name>
    <dbReference type="NCBI Taxonomy" id="879819"/>
    <lineage>
        <taxon>Eukaryota</taxon>
        <taxon>Fungi</taxon>
        <taxon>Dikarya</taxon>
        <taxon>Basidiomycota</taxon>
        <taxon>Agaricomycotina</taxon>
        <taxon>Tremellomycetes</taxon>
        <taxon>Trichosporonales</taxon>
        <taxon>Trichosporonaceae</taxon>
        <taxon>Cutaneotrichosporon</taxon>
    </lineage>
</organism>
<keyword evidence="3" id="KW-1185">Reference proteome</keyword>